<dbReference type="SUPFAM" id="SSF46785">
    <property type="entry name" value="Winged helix' DNA-binding domain"/>
    <property type="match status" value="1"/>
</dbReference>
<protein>
    <recommendedName>
        <fullName evidence="3">O-methyltransferase family protein</fullName>
    </recommendedName>
</protein>
<accession>A0A6A6H4D9</accession>
<dbReference type="OrthoDB" id="2410195at2759"/>
<evidence type="ECO:0000313" key="1">
    <source>
        <dbReference type="EMBL" id="KAF2232862.1"/>
    </source>
</evidence>
<keyword evidence="2" id="KW-1185">Reference proteome</keyword>
<dbReference type="AlphaFoldDB" id="A0A6A6H4D9"/>
<dbReference type="PANTHER" id="PTHR43712:SF15">
    <property type="entry name" value="MONODICTYPHENONE CLUSTER TRANSCRIPTIONAL COACTIVATOR MDPA"/>
    <property type="match status" value="1"/>
</dbReference>
<dbReference type="PANTHER" id="PTHR43712">
    <property type="entry name" value="PUTATIVE (AFU_ORTHOLOGUE AFUA_4G14580)-RELATED"/>
    <property type="match status" value="1"/>
</dbReference>
<dbReference type="InterPro" id="IPR036388">
    <property type="entry name" value="WH-like_DNA-bd_sf"/>
</dbReference>
<gene>
    <name evidence="1" type="ORF">EV356DRAFT_449295</name>
</gene>
<name>A0A6A6H4D9_VIRVR</name>
<reference evidence="1" key="1">
    <citation type="journal article" date="2020" name="Stud. Mycol.">
        <title>101 Dothideomycetes genomes: a test case for predicting lifestyles and emergence of pathogens.</title>
        <authorList>
            <person name="Haridas S."/>
            <person name="Albert R."/>
            <person name="Binder M."/>
            <person name="Bloem J."/>
            <person name="Labutti K."/>
            <person name="Salamov A."/>
            <person name="Andreopoulos B."/>
            <person name="Baker S."/>
            <person name="Barry K."/>
            <person name="Bills G."/>
            <person name="Bluhm B."/>
            <person name="Cannon C."/>
            <person name="Castanera R."/>
            <person name="Culley D."/>
            <person name="Daum C."/>
            <person name="Ezra D."/>
            <person name="Gonzalez J."/>
            <person name="Henrissat B."/>
            <person name="Kuo A."/>
            <person name="Liang C."/>
            <person name="Lipzen A."/>
            <person name="Lutzoni F."/>
            <person name="Magnuson J."/>
            <person name="Mondo S."/>
            <person name="Nolan M."/>
            <person name="Ohm R."/>
            <person name="Pangilinan J."/>
            <person name="Park H.-J."/>
            <person name="Ramirez L."/>
            <person name="Alfaro M."/>
            <person name="Sun H."/>
            <person name="Tritt A."/>
            <person name="Yoshinaga Y."/>
            <person name="Zwiers L.-H."/>
            <person name="Turgeon B."/>
            <person name="Goodwin S."/>
            <person name="Spatafora J."/>
            <person name="Crous P."/>
            <person name="Grigoriev I."/>
        </authorList>
    </citation>
    <scope>NUCLEOTIDE SEQUENCE</scope>
    <source>
        <strain evidence="1">Tuck. ex Michener</strain>
    </source>
</reference>
<evidence type="ECO:0000313" key="2">
    <source>
        <dbReference type="Proteomes" id="UP000800092"/>
    </source>
</evidence>
<evidence type="ECO:0008006" key="3">
    <source>
        <dbReference type="Google" id="ProtNLM"/>
    </source>
</evidence>
<dbReference type="InterPro" id="IPR036390">
    <property type="entry name" value="WH_DNA-bd_sf"/>
</dbReference>
<sequence length="430" mass="46665">MDSSSFGELEACKNDFATAIQTVVDYIRETAGGAGFDPVSPPRQTIPSDAPGYVHRARADILNITGRLQTLLAEPTFLIQSLASRTQLLACVKWLCEFQILASIPVSGGVPAKDVADLAGVPETQLRRVVRMTATAGFLFEPQPGYIAHTALSAPFVTNLSYLDATIFLAETAVPASLQMAKGSATSSIAGSRAPTVSFNLSETKLQRQWSAYQWCTGDQNDGITEMLSRLNWHSLKNACVVDVCASSTRPASALAIKHPMLRFVVQICEIAQEYDPADTETTGQANDKILVQKRTHAAVQQVKNAAVYILRLNSPSHSFPTQIRAELKAHLDVLSANSSATLILVPRLLPEPKSVDPHQEALARLRDLSRQQLTNECDLELGEASEIVQSVHDSRGGLVVVNKLRSRNSRAVALEVRYKGSNKNHQSLG</sequence>
<dbReference type="EMBL" id="ML991811">
    <property type="protein sequence ID" value="KAF2232862.1"/>
    <property type="molecule type" value="Genomic_DNA"/>
</dbReference>
<dbReference type="Gene3D" id="3.40.50.150">
    <property type="entry name" value="Vaccinia Virus protein VP39"/>
    <property type="match status" value="1"/>
</dbReference>
<dbReference type="Gene3D" id="1.10.10.10">
    <property type="entry name" value="Winged helix-like DNA-binding domain superfamily/Winged helix DNA-binding domain"/>
    <property type="match status" value="1"/>
</dbReference>
<dbReference type="Proteomes" id="UP000800092">
    <property type="component" value="Unassembled WGS sequence"/>
</dbReference>
<organism evidence="1 2">
    <name type="scientific">Viridothelium virens</name>
    <name type="common">Speckled blister lichen</name>
    <name type="synonym">Trypethelium virens</name>
    <dbReference type="NCBI Taxonomy" id="1048519"/>
    <lineage>
        <taxon>Eukaryota</taxon>
        <taxon>Fungi</taxon>
        <taxon>Dikarya</taxon>
        <taxon>Ascomycota</taxon>
        <taxon>Pezizomycotina</taxon>
        <taxon>Dothideomycetes</taxon>
        <taxon>Dothideomycetes incertae sedis</taxon>
        <taxon>Trypetheliales</taxon>
        <taxon>Trypetheliaceae</taxon>
        <taxon>Viridothelium</taxon>
    </lineage>
</organism>
<proteinExistence type="predicted"/>
<dbReference type="InterPro" id="IPR029063">
    <property type="entry name" value="SAM-dependent_MTases_sf"/>
</dbReference>